<accession>A0ABY3PG53</accession>
<protein>
    <recommendedName>
        <fullName evidence="6">Mutator family transposase</fullName>
    </recommendedName>
</protein>
<dbReference type="Pfam" id="PF00872">
    <property type="entry name" value="Transposase_mut"/>
    <property type="match status" value="1"/>
</dbReference>
<keyword evidence="5 6" id="KW-0233">DNA recombination</keyword>
<organism evidence="7 8">
    <name type="scientific">Gloeobacter morelensis MG652769</name>
    <dbReference type="NCBI Taxonomy" id="2781736"/>
    <lineage>
        <taxon>Bacteria</taxon>
        <taxon>Bacillati</taxon>
        <taxon>Cyanobacteriota</taxon>
        <taxon>Cyanophyceae</taxon>
        <taxon>Gloeobacterales</taxon>
        <taxon>Gloeobacteraceae</taxon>
        <taxon>Gloeobacter</taxon>
        <taxon>Gloeobacter morelensis</taxon>
    </lineage>
</organism>
<keyword evidence="3 6" id="KW-0815">Transposition</keyword>
<comment type="function">
    <text evidence="1 6">Required for the transposition of the insertion element.</text>
</comment>
<keyword evidence="6" id="KW-0814">Transposable element</keyword>
<keyword evidence="4 6" id="KW-0238">DNA-binding</keyword>
<evidence type="ECO:0000256" key="2">
    <source>
        <dbReference type="ARBA" id="ARBA00010961"/>
    </source>
</evidence>
<dbReference type="PANTHER" id="PTHR33217">
    <property type="entry name" value="TRANSPOSASE FOR INSERTION SEQUENCE ELEMENT IS1081"/>
    <property type="match status" value="1"/>
</dbReference>
<name>A0ABY3PG53_9CYAN</name>
<reference evidence="7 8" key="1">
    <citation type="journal article" date="2021" name="Genome Biol. Evol.">
        <title>Complete Genome Sequencing of a Novel Gloeobacter Species from a Waterfall Cave in Mexico.</title>
        <authorList>
            <person name="Saw J.H."/>
            <person name="Cardona T."/>
            <person name="Montejano G."/>
        </authorList>
    </citation>
    <scope>NUCLEOTIDE SEQUENCE [LARGE SCALE GENOMIC DNA]</scope>
    <source>
        <strain evidence="7">MG652769</strain>
    </source>
</reference>
<dbReference type="Proteomes" id="UP001054846">
    <property type="component" value="Chromosome"/>
</dbReference>
<proteinExistence type="inferred from homology"/>
<evidence type="ECO:0000256" key="3">
    <source>
        <dbReference type="ARBA" id="ARBA00022578"/>
    </source>
</evidence>
<dbReference type="EMBL" id="CP063845">
    <property type="protein sequence ID" value="UFP92624.1"/>
    <property type="molecule type" value="Genomic_DNA"/>
</dbReference>
<sequence length="120" mass="13328">MYLALDVDVEGQKELIGIWLSAPEGAKFWLGLLTELNNRGLRDILIACVDVLTGLPEAIESVYPGCLVQLRMVHMVRNSCKYVSGKDCKALCADLRAIYGAAKTKQNCIWEALGQRPWNC</sequence>
<evidence type="ECO:0000313" key="7">
    <source>
        <dbReference type="EMBL" id="UFP92624.1"/>
    </source>
</evidence>
<keyword evidence="8" id="KW-1185">Reference proteome</keyword>
<evidence type="ECO:0000256" key="1">
    <source>
        <dbReference type="ARBA" id="ARBA00002190"/>
    </source>
</evidence>
<evidence type="ECO:0000256" key="6">
    <source>
        <dbReference type="RuleBase" id="RU365089"/>
    </source>
</evidence>
<dbReference type="InterPro" id="IPR001207">
    <property type="entry name" value="Transposase_mutator"/>
</dbReference>
<gene>
    <name evidence="7" type="ORF">ISF26_12300</name>
</gene>
<evidence type="ECO:0000256" key="4">
    <source>
        <dbReference type="ARBA" id="ARBA00023125"/>
    </source>
</evidence>
<comment type="similarity">
    <text evidence="2 6">Belongs to the transposase mutator family.</text>
</comment>
<evidence type="ECO:0000313" key="8">
    <source>
        <dbReference type="Proteomes" id="UP001054846"/>
    </source>
</evidence>
<evidence type="ECO:0000256" key="5">
    <source>
        <dbReference type="ARBA" id="ARBA00023172"/>
    </source>
</evidence>
<dbReference type="PANTHER" id="PTHR33217:SF5">
    <property type="entry name" value="MUTATOR FAMILY TRANSPOSASE"/>
    <property type="match status" value="1"/>
</dbReference>